<keyword evidence="7" id="KW-1185">Reference proteome</keyword>
<organism evidence="6 7">
    <name type="scientific">Dinothrombium tinctorium</name>
    <dbReference type="NCBI Taxonomy" id="1965070"/>
    <lineage>
        <taxon>Eukaryota</taxon>
        <taxon>Metazoa</taxon>
        <taxon>Ecdysozoa</taxon>
        <taxon>Arthropoda</taxon>
        <taxon>Chelicerata</taxon>
        <taxon>Arachnida</taxon>
        <taxon>Acari</taxon>
        <taxon>Acariformes</taxon>
        <taxon>Trombidiformes</taxon>
        <taxon>Prostigmata</taxon>
        <taxon>Anystina</taxon>
        <taxon>Parasitengona</taxon>
        <taxon>Trombidioidea</taxon>
        <taxon>Trombidiidae</taxon>
        <taxon>Dinothrombium</taxon>
    </lineage>
</organism>
<dbReference type="EMBL" id="NCKU01000034">
    <property type="protein sequence ID" value="RWS17806.1"/>
    <property type="molecule type" value="Genomic_DNA"/>
</dbReference>
<evidence type="ECO:0000256" key="1">
    <source>
        <dbReference type="ARBA" id="ARBA00022737"/>
    </source>
</evidence>
<dbReference type="PANTHER" id="PTHR15678:SF6">
    <property type="entry name" value="BRIDGE-LIKE LIPID TRANSFER PROTEIN FAMILY MEMBER 2"/>
    <property type="match status" value="1"/>
</dbReference>
<evidence type="ECO:0000313" key="6">
    <source>
        <dbReference type="EMBL" id="RWS17806.1"/>
    </source>
</evidence>
<evidence type="ECO:0000259" key="5">
    <source>
        <dbReference type="SMART" id="SM01214"/>
    </source>
</evidence>
<evidence type="ECO:0000313" key="7">
    <source>
        <dbReference type="Proteomes" id="UP000285301"/>
    </source>
</evidence>
<gene>
    <name evidence="6" type="ORF">B4U79_01668</name>
</gene>
<name>A0A443RR72_9ACAR</name>
<dbReference type="PROSITE" id="PS50302">
    <property type="entry name" value="PUM"/>
    <property type="match status" value="1"/>
</dbReference>
<protein>
    <recommendedName>
        <fullName evidence="5">FMP27/BLTP2/Hobbit GFWDK motif-containing RBG unit domain-containing protein</fullName>
    </recommendedName>
</protein>
<keyword evidence="3" id="KW-0175">Coiled coil</keyword>
<dbReference type="GO" id="GO:0003723">
    <property type="term" value="F:RNA binding"/>
    <property type="evidence" value="ECO:0007669"/>
    <property type="project" value="InterPro"/>
</dbReference>
<dbReference type="InterPro" id="IPR045167">
    <property type="entry name" value="Hobbit"/>
</dbReference>
<accession>A0A443RR72</accession>
<feature type="coiled-coil region" evidence="3">
    <location>
        <begin position="771"/>
        <end position="805"/>
    </location>
</feature>
<feature type="coiled-coil region" evidence="3">
    <location>
        <begin position="1700"/>
        <end position="1764"/>
    </location>
</feature>
<feature type="compositionally biased region" description="Basic and acidic residues" evidence="4">
    <location>
        <begin position="1933"/>
        <end position="1946"/>
    </location>
</feature>
<evidence type="ECO:0000256" key="2">
    <source>
        <dbReference type="PROSITE-ProRule" id="PRU00317"/>
    </source>
</evidence>
<evidence type="ECO:0000256" key="3">
    <source>
        <dbReference type="SAM" id="Coils"/>
    </source>
</evidence>
<dbReference type="InterPro" id="IPR001313">
    <property type="entry name" value="Pumilio_RNA-bd_rpt"/>
</dbReference>
<dbReference type="PANTHER" id="PTHR15678">
    <property type="entry name" value="ANTIGEN MLAA-22-RELATED"/>
    <property type="match status" value="1"/>
</dbReference>
<dbReference type="Proteomes" id="UP000285301">
    <property type="component" value="Unassembled WGS sequence"/>
</dbReference>
<comment type="caution">
    <text evidence="6">The sequence shown here is derived from an EMBL/GenBank/DDBJ whole genome shotgun (WGS) entry which is preliminary data.</text>
</comment>
<feature type="region of interest" description="Disordered" evidence="4">
    <location>
        <begin position="1933"/>
        <end position="1964"/>
    </location>
</feature>
<dbReference type="Pfam" id="PF10344">
    <property type="entry name" value="Hobbit"/>
    <property type="match status" value="1"/>
</dbReference>
<dbReference type="SMART" id="SM01214">
    <property type="entry name" value="Fmp27_GFWDK"/>
    <property type="match status" value="1"/>
</dbReference>
<dbReference type="OrthoDB" id="1562405at2759"/>
<evidence type="ECO:0000256" key="4">
    <source>
        <dbReference type="SAM" id="MobiDB-lite"/>
    </source>
</evidence>
<proteinExistence type="predicted"/>
<keyword evidence="1" id="KW-0677">Repeat</keyword>
<feature type="repeat" description="Pumilio" evidence="2">
    <location>
        <begin position="1706"/>
        <end position="1742"/>
    </location>
</feature>
<dbReference type="STRING" id="1965070.A0A443RR72"/>
<sequence>MDSEIENVFLTSCLFNSKHKRFFGITFTDVRLQGNTVEIGNELSQENSETALVSKFASSQSVKSLFDKLGKIVWLKIFSVYIHNFSFMQLAINGVNFSDKFLLNTIIQEFVFFFESTKKTFHINLATNGVCLKLLKHGAEETCLAQASSDVLLKFICSDKGSIETVVDVDQLDINIYDSLPINFKERKNKDSSTNFIHPDLVSKILKQSPVKKCSFNLNNSSIKLIREQGKRAFHLQFSKTDLNAVKTDNDDLEVKLCLCEAISCSSSIQLLSLNRFTLITKIEQSTVLNLCLNVIILSEVNSCHLNFDEIEIDYWLNSFDLLSRRKHIEEQQRNESSFVDRILNQTQPFVKFSFSSDLNDMCIYASNRSNSTEVKCSLLRGKFSSMVEPDPLLRELNCEFLINSLICENVKSDGSAFSNEKDIFIKSLIFKLHYATLSEVKINCASDTVSIDLDYLLTLAEKFHSIKTTSPEENVTAGTSKRTNFSITHFALNSTLTTFFANNMKLHIGNAVIDSDSAKFSSVIKNANVNSLIPLKKNVEACETHNILNLSEIKCIFNHDTNEKSVTLTEEIYFQWNVYFHLILTDLIKSVKQKISYLKLTADKKSKPASSARINITFDGNINIGALLSSSGQTVRFHSSSFQAVSSLTKLDFKSDWIVVFFDEREIAKFEHPNVAFLNEDESSRLVSRKDVGLPLELKRNRLLLVSIENFRIVFPYMYNFAETFNERFITIIKWLRAQYRKQQTTERVAMDMLFRIQSGIMQVNDDPFEVKLRDNYELLEDEYRESLKRYDVLNKRLEELRKRNIVLASSKINELHTALAEKQAEIYIKRHKQLYNSVPARTRLFLISAESVEIKMFADSSLTGKEKLINLMREVDRESPFPEDIKFSSLWGRQVHAYFQVFYCQLRDFPKPMVDIKNVTIDGLLMGAEPVASSRALRTCYIDTAPSCAPLTLERSMTTVKFYHDLNMKADYVAYTHGACWEPVLQQLNICFESIIKPSRDPSPSLTWWDRMRFLFHGSLRIDSDNFSLFFHSSLNPYNNAEFIEISFPKSIIDWLIGRINVKGNLDLLIHTASKYDECRIIHLPNIKIAIELIWDCLGNQNDHHSVVLCAADKIPDYSSHQNHDSYRAFRSRHLSARVSIESSAQKLEKATDVPFVLLYSSTLKWLENQKSFFAGMARLTRKGKLFNNVKPRKTPFSRIFKSVRVTFCLHKLTVSYWSSFSKQLGCKITGRNLSHCAEHVMTLVPFKGELKRRPQPVWELSYMNSQVHEVEMWLYNHQKKETETLDEDDKNRMYFLSLNRVSYNREGSHRSNSSAGTENTEDNDVPIHRLVLHGLKGAWTKDNKHVVMSLFDMYMKVEQLKRNLSTDALKQFKVDNQDPYTSGVSPVKPFYQKQKSSPASTMNKGNAASMLQKLIAESEANPNVVYTEDIESEICSDEPKLKGIAACSDDDVIQKNWLIELINSQVMLRGSETSGYVIASSAKTQIWQNIHRPVWKERTLFSKSTWVGSIECMQYYGTVEAGGTSVDNENIVWLNVENIEEKDSMLVNDIPDLVGSGRSAGGVVTSVVGSCDVNDCFEGTSPIQLQRIISRCGCKFFYVNYTEGVDIEFSETIPPLPEDNDLLLCEPWDKEVAVDSFTLMHYDLDISTNSQQYSMIMDLVNNLLLYVEPHKKEAYEKLQRMRFRILLSSTEEQKEPILQLQDELRARVAELKRLQTESYVIQKMLEDQSTNETIAELLEERAKIEKSIEKCKEDVNNASDELAFMISCFKEAQLSADKTRERQLAEEGGAAFIPSVIRRIEICFKQASWRLTDSDGQLGLSDVVLSNFLYTKVAKNDESVEHTLQLGSIYVLNLLPNPIYRTVLQPTELKPNIPLDRHYALRVFCREMAPVGGISVKEHFEVNVIPLTLSVTKAFYDALLNFFFPKRAPDRHSAVDSRNEPAAKGRKKHKMKKEESTMSVDESSSSISIPTAVAKSMTGDDIEKMRERALKNQTFVYIKIPEVPIRVSYKGRKEKSIANINNFSLILPSIEFHNQTWTWLDLLMAIKNESKHRLVSQAVKQKLQIKPSFLSLHSNEEKNDELKEALPNKEDDEQKAKLLLGDLAVGGQTKSKRLSIFSHRKQ</sequence>
<feature type="domain" description="FMP27/BLTP2/Hobbit GFWDK motif-containing RBG unit" evidence="5">
    <location>
        <begin position="910"/>
        <end position="1042"/>
    </location>
</feature>
<dbReference type="InterPro" id="IPR019441">
    <property type="entry name" value="FMP27/BLTP2/Hobbit_GFWDK_RBG"/>
</dbReference>
<reference evidence="6 7" key="1">
    <citation type="journal article" date="2018" name="Gigascience">
        <title>Genomes of trombidid mites reveal novel predicted allergens and laterally-transferred genes associated with secondary metabolism.</title>
        <authorList>
            <person name="Dong X."/>
            <person name="Chaisiri K."/>
            <person name="Xia D."/>
            <person name="Armstrong S.D."/>
            <person name="Fang Y."/>
            <person name="Donnelly M.J."/>
            <person name="Kadowaki T."/>
            <person name="McGarry J.W."/>
            <person name="Darby A.C."/>
            <person name="Makepeace B.L."/>
        </authorList>
    </citation>
    <scope>NUCLEOTIDE SEQUENCE [LARGE SCALE GENOMIC DNA]</scope>
    <source>
        <strain evidence="6">UoL-WK</strain>
    </source>
</reference>